<gene>
    <name evidence="1" type="ORF">CRI94_06635</name>
</gene>
<dbReference type="Proteomes" id="UP000220102">
    <property type="component" value="Unassembled WGS sequence"/>
</dbReference>
<protein>
    <submittedName>
        <fullName evidence="1">Uncharacterized protein</fullName>
    </submittedName>
</protein>
<evidence type="ECO:0000313" key="2">
    <source>
        <dbReference type="Proteomes" id="UP000220102"/>
    </source>
</evidence>
<name>A0A2A8CYH7_9BACT</name>
<dbReference type="EMBL" id="PDEQ01000003">
    <property type="protein sequence ID" value="PEN13745.1"/>
    <property type="molecule type" value="Genomic_DNA"/>
</dbReference>
<evidence type="ECO:0000313" key="1">
    <source>
        <dbReference type="EMBL" id="PEN13745.1"/>
    </source>
</evidence>
<sequence length="120" mass="13367">MAAGIFVLPDMHGQTYAKHVDSIINIHQYVALNARENLPGALRDLIGCAANNNRVGADDGRCHGEPSDVNASQFRATRHRKDLMVSCLLFFNLSVPRLLYMMTYRQIDAAPVELCVLLRV</sequence>
<proteinExistence type="predicted"/>
<accession>A0A2A8CYH7</accession>
<reference evidence="1 2" key="1">
    <citation type="submission" date="2017-10" db="EMBL/GenBank/DDBJ databases">
        <title>Draft genome of Longibacter Salinarum.</title>
        <authorList>
            <person name="Goh K.M."/>
            <person name="Shamsir M.S."/>
            <person name="Lim S.W."/>
        </authorList>
    </citation>
    <scope>NUCLEOTIDE SEQUENCE [LARGE SCALE GENOMIC DNA]</scope>
    <source>
        <strain evidence="1 2">KCTC 52045</strain>
    </source>
</reference>
<keyword evidence="2" id="KW-1185">Reference proteome</keyword>
<organism evidence="1 2">
    <name type="scientific">Longibacter salinarum</name>
    <dbReference type="NCBI Taxonomy" id="1850348"/>
    <lineage>
        <taxon>Bacteria</taxon>
        <taxon>Pseudomonadati</taxon>
        <taxon>Rhodothermota</taxon>
        <taxon>Rhodothermia</taxon>
        <taxon>Rhodothermales</taxon>
        <taxon>Salisaetaceae</taxon>
        <taxon>Longibacter</taxon>
    </lineage>
</organism>
<comment type="caution">
    <text evidence="1">The sequence shown here is derived from an EMBL/GenBank/DDBJ whole genome shotgun (WGS) entry which is preliminary data.</text>
</comment>
<dbReference type="AlphaFoldDB" id="A0A2A8CYH7"/>